<gene>
    <name evidence="5" type="ORF">RGQ29_007357</name>
</gene>
<dbReference type="PROSITE" id="PS50297">
    <property type="entry name" value="ANK_REP_REGION"/>
    <property type="match status" value="1"/>
</dbReference>
<dbReference type="AlphaFoldDB" id="A0AAN7I772"/>
<feature type="transmembrane region" description="Helical" evidence="3">
    <location>
        <begin position="739"/>
        <end position="764"/>
    </location>
</feature>
<feature type="compositionally biased region" description="Polar residues" evidence="2">
    <location>
        <begin position="313"/>
        <end position="325"/>
    </location>
</feature>
<dbReference type="InterPro" id="IPR026961">
    <property type="entry name" value="PGG_dom"/>
</dbReference>
<dbReference type="Pfam" id="PF12796">
    <property type="entry name" value="Ank_2"/>
    <property type="match status" value="2"/>
</dbReference>
<evidence type="ECO:0000313" key="5">
    <source>
        <dbReference type="EMBL" id="KAK4557562.1"/>
    </source>
</evidence>
<evidence type="ECO:0000256" key="1">
    <source>
        <dbReference type="PROSITE-ProRule" id="PRU00023"/>
    </source>
</evidence>
<feature type="transmembrane region" description="Helical" evidence="3">
    <location>
        <begin position="696"/>
        <end position="719"/>
    </location>
</feature>
<evidence type="ECO:0000256" key="2">
    <source>
        <dbReference type="SAM" id="MobiDB-lite"/>
    </source>
</evidence>
<protein>
    <recommendedName>
        <fullName evidence="4">PGG domain-containing protein</fullName>
    </recommendedName>
</protein>
<accession>A0AAN7I772</accession>
<keyword evidence="3" id="KW-1133">Transmembrane helix</keyword>
<keyword evidence="6" id="KW-1185">Reference proteome</keyword>
<dbReference type="InterPro" id="IPR002110">
    <property type="entry name" value="Ankyrin_rpt"/>
</dbReference>
<dbReference type="Proteomes" id="UP001324115">
    <property type="component" value="Unassembled WGS sequence"/>
</dbReference>
<dbReference type="SUPFAM" id="SSF48403">
    <property type="entry name" value="Ankyrin repeat"/>
    <property type="match status" value="2"/>
</dbReference>
<evidence type="ECO:0000259" key="4">
    <source>
        <dbReference type="Pfam" id="PF13962"/>
    </source>
</evidence>
<dbReference type="PROSITE" id="PS50088">
    <property type="entry name" value="ANK_REPEAT"/>
    <property type="match status" value="1"/>
</dbReference>
<feature type="domain" description="PGG" evidence="4">
    <location>
        <begin position="651"/>
        <end position="763"/>
    </location>
</feature>
<sequence>MDRNGPKQDDELALNLYNNTMTGDWKKIVEIYNEHKFSAIAARINPSGDTVLHVAVAIAPEHIVKELVRVIKETSELYLWIKNNDGNNPLHVAASTGRLKICIILAKVLIEFLDFQNELQNLGSQDSFRNKVGESPLFLAAFHGHKPSFLYLHLLFLAAQDTDFETSNPVYRRNDGETALHCAIRWEYFDMAYEILLVEPSLAYAVNEQGRTPLHLLASKPSLFRSGSQLGWWKKIIYYCIYVEELKHETVREELIDSVIKELDESFEIKDNNFPENYQTCIHFYQLLQTMSQFVIERIIVHCKGRKTDEESANNPNVTGQSKQKAPQARTEAKKHQLFGRSANCFNMACLGDVIKRIIGYCNRIADEEDLSETNVTRHSRPGFLPESETETQEHHFFRIRYADCFNIFHLCGILIRVVLGLGYEGVREIKQKHVHSFKIMKKLIKITTKAKRDKYDFTSGRNPRQIINPEGTWDEEDELHTAPKDSDSDSAISSKTDQGKGKTPKMTKTDTPVLLAARNGITEMVEKILKESPLAINDKSEGKNIVHWAAMNRQPHVLQLLLKQDFVQRKLIHEVDTNNNNALHLAAEIEKKRPWLIPGAALQMQWELKWYEFVKSHMPQHICYQQNDDEKTPEEIFDDSHKDLVKEGGEWLDKTSESCSVVAALVATVAFAASTTIPGNINEESGSPNLENQPAITIFAISSLVALCFSITSLFTFLSILTSRYEQKDFRRDLPTKLLVGLTSLFVSIASMLVSFCAGHFFLLKNKLRNKAFPVYAVTCLPIVFFAIQQLPLYADILWAIYKKVPRSSNKAVLL</sequence>
<name>A0AAN7I772_QUERU</name>
<dbReference type="EMBL" id="JAXUIC010000012">
    <property type="protein sequence ID" value="KAK4557562.1"/>
    <property type="molecule type" value="Genomic_DNA"/>
</dbReference>
<feature type="region of interest" description="Disordered" evidence="2">
    <location>
        <begin position="309"/>
        <end position="328"/>
    </location>
</feature>
<proteinExistence type="predicted"/>
<dbReference type="InterPro" id="IPR036770">
    <property type="entry name" value="Ankyrin_rpt-contain_sf"/>
</dbReference>
<evidence type="ECO:0000256" key="3">
    <source>
        <dbReference type="SAM" id="Phobius"/>
    </source>
</evidence>
<evidence type="ECO:0000313" key="6">
    <source>
        <dbReference type="Proteomes" id="UP001324115"/>
    </source>
</evidence>
<feature type="repeat" description="ANK" evidence="1">
    <location>
        <begin position="85"/>
        <end position="111"/>
    </location>
</feature>
<reference evidence="5 6" key="1">
    <citation type="journal article" date="2023" name="G3 (Bethesda)">
        <title>A haplotype-resolved chromosome-scale genome for Quercus rubra L. provides insights into the genetics of adaptive traits for red oak species.</title>
        <authorList>
            <person name="Kapoor B."/>
            <person name="Jenkins J."/>
            <person name="Schmutz J."/>
            <person name="Zhebentyayeva T."/>
            <person name="Kuelheim C."/>
            <person name="Coggeshall M."/>
            <person name="Heim C."/>
            <person name="Lasky J.R."/>
            <person name="Leites L."/>
            <person name="Islam-Faridi N."/>
            <person name="Romero-Severson J."/>
            <person name="DeLeo V.L."/>
            <person name="Lucas S.M."/>
            <person name="Lazic D."/>
            <person name="Gailing O."/>
            <person name="Carlson J."/>
            <person name="Staton M."/>
        </authorList>
    </citation>
    <scope>NUCLEOTIDE SEQUENCE [LARGE SCALE GENOMIC DNA]</scope>
    <source>
        <strain evidence="5">Pseudo-F2</strain>
    </source>
</reference>
<feature type="region of interest" description="Disordered" evidence="2">
    <location>
        <begin position="456"/>
        <end position="511"/>
    </location>
</feature>
<dbReference type="Pfam" id="PF13962">
    <property type="entry name" value="PGG"/>
    <property type="match status" value="1"/>
</dbReference>
<dbReference type="PANTHER" id="PTHR24177:SF103">
    <property type="entry name" value="PGG DOMAIN-CONTAINING PROTEIN"/>
    <property type="match status" value="1"/>
</dbReference>
<comment type="caution">
    <text evidence="5">The sequence shown here is derived from an EMBL/GenBank/DDBJ whole genome shotgun (WGS) entry which is preliminary data.</text>
</comment>
<keyword evidence="3" id="KW-0472">Membrane</keyword>
<feature type="transmembrane region" description="Helical" evidence="3">
    <location>
        <begin position="776"/>
        <end position="803"/>
    </location>
</feature>
<dbReference type="Gene3D" id="1.25.40.20">
    <property type="entry name" value="Ankyrin repeat-containing domain"/>
    <property type="match status" value="3"/>
</dbReference>
<keyword evidence="1" id="KW-0040">ANK repeat</keyword>
<organism evidence="5 6">
    <name type="scientific">Quercus rubra</name>
    <name type="common">Northern red oak</name>
    <name type="synonym">Quercus borealis</name>
    <dbReference type="NCBI Taxonomy" id="3512"/>
    <lineage>
        <taxon>Eukaryota</taxon>
        <taxon>Viridiplantae</taxon>
        <taxon>Streptophyta</taxon>
        <taxon>Embryophyta</taxon>
        <taxon>Tracheophyta</taxon>
        <taxon>Spermatophyta</taxon>
        <taxon>Magnoliopsida</taxon>
        <taxon>eudicotyledons</taxon>
        <taxon>Gunneridae</taxon>
        <taxon>Pentapetalae</taxon>
        <taxon>rosids</taxon>
        <taxon>fabids</taxon>
        <taxon>Fagales</taxon>
        <taxon>Fagaceae</taxon>
        <taxon>Quercus</taxon>
    </lineage>
</organism>
<dbReference type="PANTHER" id="PTHR24177">
    <property type="entry name" value="CASKIN"/>
    <property type="match status" value="1"/>
</dbReference>
<dbReference type="SMART" id="SM00248">
    <property type="entry name" value="ANK"/>
    <property type="match status" value="5"/>
</dbReference>
<keyword evidence="3" id="KW-0812">Transmembrane</keyword>
<dbReference type="GO" id="GO:0016020">
    <property type="term" value="C:membrane"/>
    <property type="evidence" value="ECO:0007669"/>
    <property type="project" value="TreeGrafter"/>
</dbReference>